<dbReference type="RefSeq" id="WP_007338602.1">
    <property type="nucleotide sequence ID" value="NZ_AMWG01000108.1"/>
</dbReference>
<proteinExistence type="predicted"/>
<organism evidence="1 2">
    <name type="scientific">Rhodopirellula baltica SWK14</name>
    <dbReference type="NCBI Taxonomy" id="993516"/>
    <lineage>
        <taxon>Bacteria</taxon>
        <taxon>Pseudomonadati</taxon>
        <taxon>Planctomycetota</taxon>
        <taxon>Planctomycetia</taxon>
        <taxon>Pirellulales</taxon>
        <taxon>Pirellulaceae</taxon>
        <taxon>Rhodopirellula</taxon>
    </lineage>
</organism>
<dbReference type="EMBL" id="AMWG01000108">
    <property type="protein sequence ID" value="ELP32338.1"/>
    <property type="molecule type" value="Genomic_DNA"/>
</dbReference>
<dbReference type="AlphaFoldDB" id="L7CE95"/>
<reference evidence="1 2" key="1">
    <citation type="journal article" date="2013" name="Mar. Genomics">
        <title>Expression of sulfatases in Rhodopirellula baltica and the diversity of sulfatases in the genus Rhodopirellula.</title>
        <authorList>
            <person name="Wegner C.E."/>
            <person name="Richter-Heitmann T."/>
            <person name="Klindworth A."/>
            <person name="Klockow C."/>
            <person name="Richter M."/>
            <person name="Achstetter T."/>
            <person name="Glockner F.O."/>
            <person name="Harder J."/>
        </authorList>
    </citation>
    <scope>NUCLEOTIDE SEQUENCE [LARGE SCALE GENOMIC DNA]</scope>
    <source>
        <strain evidence="1 2">SWK14</strain>
    </source>
</reference>
<dbReference type="Pfam" id="PF20184">
    <property type="entry name" value="DUF6547"/>
    <property type="match status" value="1"/>
</dbReference>
<protein>
    <submittedName>
        <fullName evidence="1">Uncharacterized protein</fullName>
    </submittedName>
</protein>
<evidence type="ECO:0000313" key="1">
    <source>
        <dbReference type="EMBL" id="ELP32338.1"/>
    </source>
</evidence>
<name>L7CE95_RHOBT</name>
<sequence length="127" mass="13783">MPDDLPSIPREAYQRIIDQLVDRTPGVTAKRIIAGDSLADADPDTGAAFTEFAASLSQSQREVLAQLCIAQRHGAIHDTLAALSWWIDCGGVSLRYNDSDMPVDISGMGLHGDYVGRGQGWDWPDVD</sequence>
<comment type="caution">
    <text evidence="1">The sequence shown here is derived from an EMBL/GenBank/DDBJ whole genome shotgun (WGS) entry which is preliminary data.</text>
</comment>
<dbReference type="Proteomes" id="UP000010959">
    <property type="component" value="Unassembled WGS sequence"/>
</dbReference>
<dbReference type="PATRIC" id="fig|993516.3.peg.3987"/>
<evidence type="ECO:0000313" key="2">
    <source>
        <dbReference type="Proteomes" id="UP000010959"/>
    </source>
</evidence>
<gene>
    <name evidence="1" type="ORF">RBSWK_03730</name>
</gene>
<accession>L7CE95</accession>
<dbReference type="InterPro" id="IPR046677">
    <property type="entry name" value="DUF6547"/>
</dbReference>